<dbReference type="RefSeq" id="WP_167994984.1">
    <property type="nucleotide sequence ID" value="NZ_JAATEM010000015.1"/>
</dbReference>
<evidence type="ECO:0000256" key="1">
    <source>
        <dbReference type="SAM" id="MobiDB-lite"/>
    </source>
</evidence>
<name>A0ABX1ABJ5_9ACTN</name>
<evidence type="ECO:0000313" key="2">
    <source>
        <dbReference type="EMBL" id="NJP51179.1"/>
    </source>
</evidence>
<accession>A0ABX1ABJ5</accession>
<keyword evidence="3" id="KW-1185">Reference proteome</keyword>
<reference evidence="2 3" key="1">
    <citation type="submission" date="2020-03" db="EMBL/GenBank/DDBJ databases">
        <title>WGS of actinomycetes isolated from Thailand.</title>
        <authorList>
            <person name="Thawai C."/>
        </authorList>
    </citation>
    <scope>NUCLEOTIDE SEQUENCE [LARGE SCALE GENOMIC DNA]</scope>
    <source>
        <strain evidence="2 3">SBST2-5</strain>
    </source>
</reference>
<proteinExistence type="predicted"/>
<gene>
    <name evidence="2" type="ORF">HCJ93_14120</name>
</gene>
<feature type="region of interest" description="Disordered" evidence="1">
    <location>
        <begin position="23"/>
        <end position="69"/>
    </location>
</feature>
<comment type="caution">
    <text evidence="2">The sequence shown here is derived from an EMBL/GenBank/DDBJ whole genome shotgun (WGS) entry which is preliminary data.</text>
</comment>
<evidence type="ECO:0000313" key="3">
    <source>
        <dbReference type="Proteomes" id="UP000730591"/>
    </source>
</evidence>
<sequence>MIPKSKAAAAGAVVVVAQGMGPATRSTAVADESQVSPAAQEPPAGSVTPSEGLTSAGCEVPGTAGRGTR</sequence>
<organism evidence="2 3">
    <name type="scientific">Streptomyces composti</name>
    <dbReference type="NCBI Taxonomy" id="2720025"/>
    <lineage>
        <taxon>Bacteria</taxon>
        <taxon>Bacillati</taxon>
        <taxon>Actinomycetota</taxon>
        <taxon>Actinomycetes</taxon>
        <taxon>Kitasatosporales</taxon>
        <taxon>Streptomycetaceae</taxon>
        <taxon>Streptomyces</taxon>
    </lineage>
</organism>
<dbReference type="EMBL" id="JAATEM010000015">
    <property type="protein sequence ID" value="NJP51179.1"/>
    <property type="molecule type" value="Genomic_DNA"/>
</dbReference>
<protein>
    <submittedName>
        <fullName evidence="2">Uncharacterized protein</fullName>
    </submittedName>
</protein>
<dbReference type="Proteomes" id="UP000730591">
    <property type="component" value="Unassembled WGS sequence"/>
</dbReference>